<dbReference type="Pfam" id="PF05222">
    <property type="entry name" value="AlaDh_PNT_N"/>
    <property type="match status" value="1"/>
</dbReference>
<sequence length="374" mass="41092">MLKVGLLREIKAHEGRVMLTPEGVKVLVKNGITVFVESDAGLMCNYENLEYERAGAQILPTMEKVFAKSELILQVQPPSPIEYDIITPSHILVSFLNLIHSADRLKALLKTKATFISAELIQDDNGKYPLLMGMSEIAGKISIHVAQRLLSIIEGGKGKLLGGTELTKPATITIVGSGKVGRTAALHGLANGARVNLISLKEGKLEAFAKENPQINTFLYSQETLNSLLPETDVLIVAVYSLKDDYDITISREQINLMEKGSVVIDISVEQIKTVETSHITSHEQPSFIVDGIVHYCVPNIAAAVPVTASRILTKRILPIIKSLALKGLKDSLIEFAGLIPALNIYKGKVTNRFYADHFGYEFYNIFELLELNL</sequence>
<dbReference type="SUPFAM" id="SSF52283">
    <property type="entry name" value="Formate/glycerate dehydrogenase catalytic domain-like"/>
    <property type="match status" value="1"/>
</dbReference>
<keyword evidence="1" id="KW-0560">Oxidoreductase</keyword>
<organism evidence="4">
    <name type="scientific">Caldithrix abyssi</name>
    <dbReference type="NCBI Taxonomy" id="187145"/>
    <lineage>
        <taxon>Bacteria</taxon>
        <taxon>Pseudomonadati</taxon>
        <taxon>Calditrichota</taxon>
        <taxon>Calditrichia</taxon>
        <taxon>Calditrichales</taxon>
        <taxon>Calditrichaceae</taxon>
        <taxon>Caldithrix</taxon>
    </lineage>
</organism>
<dbReference type="SMART" id="SM01002">
    <property type="entry name" value="AlaDh_PNT_C"/>
    <property type="match status" value="1"/>
</dbReference>
<proteinExistence type="predicted"/>
<dbReference type="GO" id="GO:0000286">
    <property type="term" value="F:alanine dehydrogenase activity"/>
    <property type="evidence" value="ECO:0007669"/>
    <property type="project" value="TreeGrafter"/>
</dbReference>
<reference evidence="4" key="1">
    <citation type="journal article" date="2020" name="mSystems">
        <title>Genome- and Community-Level Interaction Insights into Carbon Utilization and Element Cycling Functions of Hydrothermarchaeota in Hydrothermal Sediment.</title>
        <authorList>
            <person name="Zhou Z."/>
            <person name="Liu Y."/>
            <person name="Xu W."/>
            <person name="Pan J."/>
            <person name="Luo Z.H."/>
            <person name="Li M."/>
        </authorList>
    </citation>
    <scope>NUCLEOTIDE SEQUENCE [LARGE SCALE GENOMIC DNA]</scope>
    <source>
        <strain evidence="4">HyVt-577</strain>
    </source>
</reference>
<dbReference type="Pfam" id="PF01262">
    <property type="entry name" value="AlaDh_PNT_C"/>
    <property type="match status" value="1"/>
</dbReference>
<dbReference type="PANTHER" id="PTHR42795:SF1">
    <property type="entry name" value="ALANINE DEHYDROGENASE"/>
    <property type="match status" value="1"/>
</dbReference>
<dbReference type="InterPro" id="IPR007886">
    <property type="entry name" value="AlaDH/PNT_N"/>
</dbReference>
<feature type="domain" description="Alanine dehydrogenase/pyridine nucleotide transhydrogenase N-terminal" evidence="3">
    <location>
        <begin position="5"/>
        <end position="138"/>
    </location>
</feature>
<dbReference type="Proteomes" id="UP000885779">
    <property type="component" value="Unassembled WGS sequence"/>
</dbReference>
<dbReference type="InterPro" id="IPR007698">
    <property type="entry name" value="AlaDH/PNT_NAD(H)-bd"/>
</dbReference>
<dbReference type="AlphaFoldDB" id="A0A7V4TZU8"/>
<evidence type="ECO:0000313" key="4">
    <source>
        <dbReference type="EMBL" id="HGY55018.1"/>
    </source>
</evidence>
<dbReference type="PANTHER" id="PTHR42795">
    <property type="entry name" value="ALANINE DEHYDROGENASE"/>
    <property type="match status" value="1"/>
</dbReference>
<dbReference type="Gene3D" id="3.40.50.720">
    <property type="entry name" value="NAD(P)-binding Rossmann-like Domain"/>
    <property type="match status" value="2"/>
</dbReference>
<dbReference type="InterPro" id="IPR036291">
    <property type="entry name" value="NAD(P)-bd_dom_sf"/>
</dbReference>
<feature type="domain" description="Alanine dehydrogenase/pyridine nucleotide transhydrogenase NAD(H)-binding" evidence="2">
    <location>
        <begin position="150"/>
        <end position="297"/>
    </location>
</feature>
<evidence type="ECO:0000259" key="2">
    <source>
        <dbReference type="SMART" id="SM01002"/>
    </source>
</evidence>
<accession>A0A7V4TZU8</accession>
<dbReference type="GO" id="GO:0005886">
    <property type="term" value="C:plasma membrane"/>
    <property type="evidence" value="ECO:0007669"/>
    <property type="project" value="TreeGrafter"/>
</dbReference>
<dbReference type="GO" id="GO:0006524">
    <property type="term" value="P:alanine catabolic process"/>
    <property type="evidence" value="ECO:0007669"/>
    <property type="project" value="TreeGrafter"/>
</dbReference>
<dbReference type="SMART" id="SM01003">
    <property type="entry name" value="AlaDh_PNT_N"/>
    <property type="match status" value="1"/>
</dbReference>
<name>A0A7V4TZU8_CALAY</name>
<comment type="caution">
    <text evidence="4">The sequence shown here is derived from an EMBL/GenBank/DDBJ whole genome shotgun (WGS) entry which is preliminary data.</text>
</comment>
<dbReference type="SUPFAM" id="SSF51735">
    <property type="entry name" value="NAD(P)-binding Rossmann-fold domains"/>
    <property type="match status" value="1"/>
</dbReference>
<evidence type="ECO:0000256" key="1">
    <source>
        <dbReference type="ARBA" id="ARBA00023002"/>
    </source>
</evidence>
<protein>
    <submittedName>
        <fullName evidence="4">Alanine dehydrogenase</fullName>
    </submittedName>
</protein>
<evidence type="ECO:0000259" key="3">
    <source>
        <dbReference type="SMART" id="SM01003"/>
    </source>
</evidence>
<gene>
    <name evidence="4" type="ORF">ENK44_04910</name>
</gene>
<dbReference type="EMBL" id="DRQG01000043">
    <property type="protein sequence ID" value="HGY55018.1"/>
    <property type="molecule type" value="Genomic_DNA"/>
</dbReference>